<comment type="subcellular location">
    <subcellularLocation>
        <location evidence="5">Cell membrane</location>
        <topology evidence="5">Peripheral membrane protein</topology>
        <orientation evidence="5">Cytoplasmic side</orientation>
    </subcellularLocation>
    <text evidence="5">Localizes to the Z ring in an FtsZ-dependent manner. Targeted to the membrane through a conserved C-terminal amphipathic helix.</text>
</comment>
<dbReference type="RefSeq" id="WP_085217497.1">
    <property type="nucleotide sequence ID" value="NZ_LT840185.1"/>
</dbReference>
<dbReference type="STRING" id="941907.SAMN06295910_0653"/>
<dbReference type="Proteomes" id="UP000192934">
    <property type="component" value="Chromosome I"/>
</dbReference>
<evidence type="ECO:0000256" key="2">
    <source>
        <dbReference type="ARBA" id="ARBA00022618"/>
    </source>
</evidence>
<dbReference type="NCBIfam" id="TIGR01174">
    <property type="entry name" value="ftsA"/>
    <property type="match status" value="1"/>
</dbReference>
<name>A0A1X7FZZ2_9SPHN</name>
<comment type="function">
    <text evidence="5 6">Cell division protein that is involved in the assembly of the Z ring. May serve as a membrane anchor for the Z ring.</text>
</comment>
<dbReference type="GO" id="GO:0043093">
    <property type="term" value="P:FtsZ-dependent cytokinesis"/>
    <property type="evidence" value="ECO:0007669"/>
    <property type="project" value="UniProtKB-UniRule"/>
</dbReference>
<dbReference type="Pfam" id="PF02491">
    <property type="entry name" value="SHS2_FTSA"/>
    <property type="match status" value="1"/>
</dbReference>
<organism evidence="8 9">
    <name type="scientific">Allosphingosinicella indica</name>
    <dbReference type="NCBI Taxonomy" id="941907"/>
    <lineage>
        <taxon>Bacteria</taxon>
        <taxon>Pseudomonadati</taxon>
        <taxon>Pseudomonadota</taxon>
        <taxon>Alphaproteobacteria</taxon>
        <taxon>Sphingomonadales</taxon>
        <taxon>Sphingomonadaceae</taxon>
        <taxon>Allosphingosinicella</taxon>
    </lineage>
</organism>
<dbReference type="PANTHER" id="PTHR32432:SF4">
    <property type="entry name" value="CELL DIVISION PROTEIN FTSA"/>
    <property type="match status" value="1"/>
</dbReference>
<dbReference type="Pfam" id="PF14450">
    <property type="entry name" value="FtsA"/>
    <property type="match status" value="1"/>
</dbReference>
<evidence type="ECO:0000256" key="6">
    <source>
        <dbReference type="PIRNR" id="PIRNR003101"/>
    </source>
</evidence>
<reference evidence="9" key="1">
    <citation type="submission" date="2017-04" db="EMBL/GenBank/DDBJ databases">
        <authorList>
            <person name="Varghese N."/>
            <person name="Submissions S."/>
        </authorList>
    </citation>
    <scope>NUCLEOTIDE SEQUENCE [LARGE SCALE GENOMIC DNA]</scope>
    <source>
        <strain evidence="9">Dd16</strain>
    </source>
</reference>
<dbReference type="InterPro" id="IPR020823">
    <property type="entry name" value="Cell_div_FtsA"/>
</dbReference>
<proteinExistence type="inferred from homology"/>
<feature type="domain" description="SHS2" evidence="7">
    <location>
        <begin position="14"/>
        <end position="200"/>
    </location>
</feature>
<comment type="subunit">
    <text evidence="5">Self-interacts. Interacts with FtsZ.</text>
</comment>
<evidence type="ECO:0000256" key="5">
    <source>
        <dbReference type="HAMAP-Rule" id="MF_02033"/>
    </source>
</evidence>
<dbReference type="OrthoDB" id="9810567at2"/>
<evidence type="ECO:0000259" key="7">
    <source>
        <dbReference type="SMART" id="SM00842"/>
    </source>
</evidence>
<dbReference type="HAMAP" id="MF_02033">
    <property type="entry name" value="FtsA"/>
    <property type="match status" value="1"/>
</dbReference>
<evidence type="ECO:0000313" key="9">
    <source>
        <dbReference type="Proteomes" id="UP000192934"/>
    </source>
</evidence>
<dbReference type="PIRSF" id="PIRSF003101">
    <property type="entry name" value="FtsA"/>
    <property type="match status" value="1"/>
</dbReference>
<dbReference type="InterPro" id="IPR043129">
    <property type="entry name" value="ATPase_NBD"/>
</dbReference>
<keyword evidence="1 5" id="KW-1003">Cell membrane</keyword>
<dbReference type="SMART" id="SM00842">
    <property type="entry name" value="FtsA"/>
    <property type="match status" value="1"/>
</dbReference>
<dbReference type="GO" id="GO:0032153">
    <property type="term" value="C:cell division site"/>
    <property type="evidence" value="ECO:0007669"/>
    <property type="project" value="UniProtKB-UniRule"/>
</dbReference>
<evidence type="ECO:0000256" key="1">
    <source>
        <dbReference type="ARBA" id="ARBA00022475"/>
    </source>
</evidence>
<dbReference type="CDD" id="cd24048">
    <property type="entry name" value="ASKHA_NBD_FtsA"/>
    <property type="match status" value="1"/>
</dbReference>
<keyword evidence="4 5" id="KW-0131">Cell cycle</keyword>
<keyword evidence="3 5" id="KW-0472">Membrane</keyword>
<dbReference type="PANTHER" id="PTHR32432">
    <property type="entry name" value="CELL DIVISION PROTEIN FTSA-RELATED"/>
    <property type="match status" value="1"/>
</dbReference>
<dbReference type="Gene3D" id="3.30.1490.110">
    <property type="match status" value="1"/>
</dbReference>
<dbReference type="InterPro" id="IPR003494">
    <property type="entry name" value="SHS2_FtsA"/>
</dbReference>
<evidence type="ECO:0000256" key="4">
    <source>
        <dbReference type="ARBA" id="ARBA00023306"/>
    </source>
</evidence>
<protein>
    <recommendedName>
        <fullName evidence="5 6">Cell division protein FtsA</fullName>
    </recommendedName>
</protein>
<dbReference type="EMBL" id="LT840185">
    <property type="protein sequence ID" value="SMF61661.1"/>
    <property type="molecule type" value="Genomic_DNA"/>
</dbReference>
<evidence type="ECO:0000256" key="3">
    <source>
        <dbReference type="ARBA" id="ARBA00023136"/>
    </source>
</evidence>
<keyword evidence="2 5" id="KW-0132">Cell division</keyword>
<dbReference type="GO" id="GO:0009898">
    <property type="term" value="C:cytoplasmic side of plasma membrane"/>
    <property type="evidence" value="ECO:0007669"/>
    <property type="project" value="UniProtKB-UniRule"/>
</dbReference>
<dbReference type="Gene3D" id="3.30.420.40">
    <property type="match status" value="2"/>
</dbReference>
<sequence length="423" mass="44122">MRTRLPPPQNRKLVTALDVGSSKISALIAEPGEDGSLRILGTGQRESRGVRSGFIADMEKAEGSIREAVEQAERIAGINIDDVFVGYSAGGVSSTVASVEVAIGGRRIEKGDIEALLGVGKESIEPDGKMVLHAMPAFYTLDGMTGVKQPVGLHADRMAVDIHVIAAEPSPVRNLDLCVRSAHLGVQAIVAAPVAAGKACLTEEERELGVALIELGAGVTNVSVFAGGMLVGLKSLPSGGIDITDDIASAFGTRRAEAERIKCFYGSAMTSPRDNHDMIDVNPLASAEEGVEPSRASRAQLIAVIRQRLEHLMGEIAAALKELGFSGPFGRQIVLTGGGSELKGMADYAQGVLGRAVRIGRPRLPGLPEAHSGPAFATLVGLAQFAASDELDIRAIGGTGSAVQKQDASGLFGRLISAFRSQY</sequence>
<accession>A0A1X7FZZ2</accession>
<evidence type="ECO:0000313" key="8">
    <source>
        <dbReference type="EMBL" id="SMF61661.1"/>
    </source>
</evidence>
<comment type="similarity">
    <text evidence="5 6">Belongs to the FtsA/MreB family.</text>
</comment>
<dbReference type="InterPro" id="IPR050696">
    <property type="entry name" value="FtsA/MreB"/>
</dbReference>
<dbReference type="SUPFAM" id="SSF53067">
    <property type="entry name" value="Actin-like ATPase domain"/>
    <property type="match status" value="2"/>
</dbReference>
<gene>
    <name evidence="5" type="primary">ftsA</name>
    <name evidence="8" type="ORF">SAMN06295910_0653</name>
</gene>
<keyword evidence="9" id="KW-1185">Reference proteome</keyword>
<dbReference type="AlphaFoldDB" id="A0A1X7FZZ2"/>